<dbReference type="InterPro" id="IPR015943">
    <property type="entry name" value="WD40/YVTN_repeat-like_dom_sf"/>
</dbReference>
<dbReference type="Gene3D" id="2.130.10.10">
    <property type="entry name" value="YVTN repeat-like/Quinoprotein amine dehydrogenase"/>
    <property type="match status" value="1"/>
</dbReference>
<proteinExistence type="predicted"/>
<comment type="caution">
    <text evidence="1">The sequence shown here is derived from an EMBL/GenBank/DDBJ whole genome shotgun (WGS) entry which is preliminary data.</text>
</comment>
<dbReference type="EMBL" id="DTHS01000001">
    <property type="protein sequence ID" value="HHR48051.1"/>
    <property type="molecule type" value="Genomic_DNA"/>
</dbReference>
<sequence length="585" mass="68348">MNILIFFLICQSKSYQVMLDSDSAIYLSNELEEVLSAKSNFIYDFIILKGETYFTDGKNLYLKDKIIYQGEDKNIFALTTDGQYFYFGLNPESMVLKGEKDKIVKEYQIPASNIIRLISTKDEIYIGTSYPAIIYQLFKKKILAEINDENVSALTYFKDTLFIGTAKKGYLYCLPIKGKLKLLYDCAEEEIKDIVVKDNFLYFITNDENKLPILYSFDRTKKELKEVFTFPCSTLYSLQLKADTLIVAGSSNCLYKIIPEKNYFILLGFDGELISKVFILKDEIYLATSLPAKIYRLKKELAKEGIYLSPIIDLNLISQFGNLEIEKELPLFTSYQVFVRSGASNIIDETWSDFIKVKDKKMNIPDNRYFQYKIELKREKGAKGPIIKKVRYFYRHLNQPPKIKGIKISPDSQNPRIKKIQWEAKDPNSCSLLTKIYYKISGDKNWFFLDETKENEYKLMGEKFPDGYYQIKLVVSDEICEPKEAVLKDSIISKEFLIDNTPPKIIALEKKDNKIKLKVVDSLSIIKNCQYSIDNEKEEKILPIDKIFDDKEEEFLLEIKKDRFLLNVIITDEYLNEKRYNWLIK</sequence>
<name>A0A7V6CMC9_UNCW3</name>
<dbReference type="AlphaFoldDB" id="A0A7V6CMC9"/>
<organism evidence="1">
    <name type="scientific">candidate division WOR-3 bacterium</name>
    <dbReference type="NCBI Taxonomy" id="2052148"/>
    <lineage>
        <taxon>Bacteria</taxon>
        <taxon>Bacteria division WOR-3</taxon>
    </lineage>
</organism>
<evidence type="ECO:0000313" key="1">
    <source>
        <dbReference type="EMBL" id="HHR48051.1"/>
    </source>
</evidence>
<accession>A0A7V6CMC9</accession>
<dbReference type="SUPFAM" id="SSF63825">
    <property type="entry name" value="YWTD domain"/>
    <property type="match status" value="1"/>
</dbReference>
<reference evidence="1" key="1">
    <citation type="journal article" date="2020" name="mSystems">
        <title>Genome- and Community-Level Interaction Insights into Carbon Utilization and Element Cycling Functions of Hydrothermarchaeota in Hydrothermal Sediment.</title>
        <authorList>
            <person name="Zhou Z."/>
            <person name="Liu Y."/>
            <person name="Xu W."/>
            <person name="Pan J."/>
            <person name="Luo Z.H."/>
            <person name="Li M."/>
        </authorList>
    </citation>
    <scope>NUCLEOTIDE SEQUENCE [LARGE SCALE GENOMIC DNA]</scope>
    <source>
        <strain evidence="1">SpSt-791</strain>
    </source>
</reference>
<gene>
    <name evidence="1" type="ORF">ENV79_00170</name>
</gene>
<protein>
    <submittedName>
        <fullName evidence="1">Uncharacterized protein</fullName>
    </submittedName>
</protein>